<dbReference type="EMBL" id="DQBS01000135">
    <property type="protein sequence ID" value="HCO70089.1"/>
    <property type="molecule type" value="Genomic_DNA"/>
</dbReference>
<sequence length="111" mass="12290">NTLLSRSEAFVSFSGAGFDARFVPTYAATDSEIIMMQDQNLLGILIVRSTRVMDIEVNNVVIIDAKSNERIAHKIYKVEDLSTSLELPFSLPSGGVLVLTSETPLEDYFMD</sequence>
<dbReference type="AlphaFoldDB" id="A0A3D3TN00"/>
<feature type="non-terminal residue" evidence="1">
    <location>
        <position position="111"/>
    </location>
</feature>
<accession>A0A3D3TN00</accession>
<protein>
    <submittedName>
        <fullName evidence="1">Uncharacterized protein</fullName>
    </submittedName>
</protein>
<proteinExistence type="predicted"/>
<dbReference type="Proteomes" id="UP000264215">
    <property type="component" value="Unassembled WGS sequence"/>
</dbReference>
<evidence type="ECO:0000313" key="2">
    <source>
        <dbReference type="Proteomes" id="UP000264215"/>
    </source>
</evidence>
<gene>
    <name evidence="1" type="ORF">DIT26_05845</name>
</gene>
<name>A0A3D3TN00_9BACT</name>
<reference evidence="1 2" key="1">
    <citation type="journal article" date="2018" name="Nat. Biotechnol.">
        <title>A standardized bacterial taxonomy based on genome phylogeny substantially revises the tree of life.</title>
        <authorList>
            <person name="Parks D.H."/>
            <person name="Chuvochina M."/>
            <person name="Waite D.W."/>
            <person name="Rinke C."/>
            <person name="Skarshewski A."/>
            <person name="Chaumeil P.A."/>
            <person name="Hugenholtz P."/>
        </authorList>
    </citation>
    <scope>NUCLEOTIDE SEQUENCE [LARGE SCALE GENOMIC DNA]</scope>
    <source>
        <strain evidence="1">UBA9905</strain>
    </source>
</reference>
<organism evidence="1 2">
    <name type="scientific">Mesotoga infera</name>
    <dbReference type="NCBI Taxonomy" id="1236046"/>
    <lineage>
        <taxon>Bacteria</taxon>
        <taxon>Thermotogati</taxon>
        <taxon>Thermotogota</taxon>
        <taxon>Thermotogae</taxon>
        <taxon>Kosmotogales</taxon>
        <taxon>Kosmotogaceae</taxon>
        <taxon>Mesotoga</taxon>
    </lineage>
</organism>
<feature type="non-terminal residue" evidence="1">
    <location>
        <position position="1"/>
    </location>
</feature>
<comment type="caution">
    <text evidence="1">The sequence shown here is derived from an EMBL/GenBank/DDBJ whole genome shotgun (WGS) entry which is preliminary data.</text>
</comment>
<evidence type="ECO:0000313" key="1">
    <source>
        <dbReference type="EMBL" id="HCO70089.1"/>
    </source>
</evidence>